<proteinExistence type="predicted"/>
<feature type="signal peptide" evidence="1">
    <location>
        <begin position="1"/>
        <end position="23"/>
    </location>
</feature>
<feature type="chain" id="PRO_5045833770" evidence="1">
    <location>
        <begin position="24"/>
        <end position="475"/>
    </location>
</feature>
<keyword evidence="3" id="KW-1185">Reference proteome</keyword>
<comment type="caution">
    <text evidence="2">The sequence shown here is derived from an EMBL/GenBank/DDBJ whole genome shotgun (WGS) entry which is preliminary data.</text>
</comment>
<dbReference type="RefSeq" id="WP_345490744.1">
    <property type="nucleotide sequence ID" value="NZ_BAABHY010000001.1"/>
</dbReference>
<keyword evidence="1" id="KW-0732">Signal</keyword>
<name>A0ABP9N736_9GAMM</name>
<evidence type="ECO:0000256" key="1">
    <source>
        <dbReference type="SAM" id="SignalP"/>
    </source>
</evidence>
<evidence type="ECO:0000313" key="2">
    <source>
        <dbReference type="EMBL" id="GAA5111111.1"/>
    </source>
</evidence>
<gene>
    <name evidence="2" type="ORF">GCM10023211_16290</name>
</gene>
<accession>A0ABP9N736</accession>
<dbReference type="Proteomes" id="UP001500171">
    <property type="component" value="Unassembled WGS sequence"/>
</dbReference>
<evidence type="ECO:0000313" key="3">
    <source>
        <dbReference type="Proteomes" id="UP001500171"/>
    </source>
</evidence>
<reference evidence="3" key="1">
    <citation type="journal article" date="2019" name="Int. J. Syst. Evol. Microbiol.">
        <title>The Global Catalogue of Microorganisms (GCM) 10K type strain sequencing project: providing services to taxonomists for standard genome sequencing and annotation.</title>
        <authorList>
            <consortium name="The Broad Institute Genomics Platform"/>
            <consortium name="The Broad Institute Genome Sequencing Center for Infectious Disease"/>
            <person name="Wu L."/>
            <person name="Ma J."/>
        </authorList>
    </citation>
    <scope>NUCLEOTIDE SEQUENCE [LARGE SCALE GENOMIC DNA]</scope>
    <source>
        <strain evidence="3">JCM 18050</strain>
    </source>
</reference>
<organism evidence="2 3">
    <name type="scientific">Orbus sasakiae</name>
    <dbReference type="NCBI Taxonomy" id="1078475"/>
    <lineage>
        <taxon>Bacteria</taxon>
        <taxon>Pseudomonadati</taxon>
        <taxon>Pseudomonadota</taxon>
        <taxon>Gammaproteobacteria</taxon>
        <taxon>Orbales</taxon>
        <taxon>Orbaceae</taxon>
        <taxon>Orbus</taxon>
    </lineage>
</organism>
<sequence>MVFFALKQKCAHRAILTSLPVFALFSVNAFSSLTATTAQYIVGNEPQILAATLDKIKNSIYFKITDTVGFSYDYSPGEVSDINLPLNSQFNLVNPQLGQISLSESDITDIDGDLLSTTNSYSVNNLSYVWKDKNNTVISNSSSSNLGGDICTDSSSYNGPYSLNVSFDFTAYTQYGVPNSTTTSIAKGYTVNANDGICYIQPGNLALNIPNGWPEGGNNAASGSNSVNRSPAFDSSVFVQSKGFKAWVDKKFPTTAFPDARFQIVPYNSVSGYTVSLEQNPNSALADQQTYAKGQFKFTTVTPDQSQPYVLKVVNNTTSVPYYYSFKLGSSRSWFSFLATPSTRPTFANAQSSCNTLGADIPTRAELTNSIYSTDTSTISMSAYAQNNGFSRTIGEGLTAEWGKVFYYSPSDGNKRDMMANVSDLSKNFYYWYYWTKDIPDSSVSKTVNYTVGLVEGNVQYTTKTSTSPYVLCVQ</sequence>
<dbReference type="EMBL" id="BAABHY010000001">
    <property type="protein sequence ID" value="GAA5111111.1"/>
    <property type="molecule type" value="Genomic_DNA"/>
</dbReference>
<protein>
    <submittedName>
        <fullName evidence="2">Uncharacterized protein</fullName>
    </submittedName>
</protein>